<reference evidence="10 11" key="1">
    <citation type="submission" date="2024-09" db="EMBL/GenBank/DDBJ databases">
        <authorList>
            <person name="Sun Q."/>
            <person name="Mori K."/>
        </authorList>
    </citation>
    <scope>NUCLEOTIDE SEQUENCE [LARGE SCALE GENOMIC DNA]</scope>
    <source>
        <strain evidence="10 11">CECT 7682</strain>
    </source>
</reference>
<accession>A0ABV5J2Z7</accession>
<dbReference type="Gene3D" id="1.10.287.1260">
    <property type="match status" value="1"/>
</dbReference>
<evidence type="ECO:0000259" key="9">
    <source>
        <dbReference type="Pfam" id="PF21082"/>
    </source>
</evidence>
<name>A0ABV5J2Z7_9BACT</name>
<dbReference type="InterPro" id="IPR049278">
    <property type="entry name" value="MS_channel_C"/>
</dbReference>
<evidence type="ECO:0000313" key="10">
    <source>
        <dbReference type="EMBL" id="MFB9210678.1"/>
    </source>
</evidence>
<dbReference type="InterPro" id="IPR011014">
    <property type="entry name" value="MscS_channel_TM-2"/>
</dbReference>
<feature type="transmembrane region" description="Helical" evidence="7">
    <location>
        <begin position="515"/>
        <end position="538"/>
    </location>
</feature>
<dbReference type="Gene3D" id="2.30.30.60">
    <property type="match status" value="1"/>
</dbReference>
<evidence type="ECO:0000256" key="5">
    <source>
        <dbReference type="ARBA" id="ARBA00022989"/>
    </source>
</evidence>
<keyword evidence="3" id="KW-1003">Cell membrane</keyword>
<evidence type="ECO:0000259" key="8">
    <source>
        <dbReference type="Pfam" id="PF00924"/>
    </source>
</evidence>
<evidence type="ECO:0000256" key="3">
    <source>
        <dbReference type="ARBA" id="ARBA00022475"/>
    </source>
</evidence>
<feature type="transmembrane region" description="Helical" evidence="7">
    <location>
        <begin position="559"/>
        <end position="579"/>
    </location>
</feature>
<dbReference type="Pfam" id="PF00924">
    <property type="entry name" value="MS_channel_2nd"/>
    <property type="match status" value="1"/>
</dbReference>
<keyword evidence="6 7" id="KW-0472">Membrane</keyword>
<protein>
    <submittedName>
        <fullName evidence="10">Mechanosensitive ion channel family protein</fullName>
    </submittedName>
</protein>
<gene>
    <name evidence="10" type="ORF">ACFFUR_02590</name>
</gene>
<evidence type="ECO:0000256" key="2">
    <source>
        <dbReference type="ARBA" id="ARBA00008017"/>
    </source>
</evidence>
<evidence type="ECO:0000256" key="6">
    <source>
        <dbReference type="ARBA" id="ARBA00023136"/>
    </source>
</evidence>
<evidence type="ECO:0000256" key="1">
    <source>
        <dbReference type="ARBA" id="ARBA00004651"/>
    </source>
</evidence>
<dbReference type="PANTHER" id="PTHR30347:SF1">
    <property type="entry name" value="MECHANOSENSITIVE CHANNEL MSCK"/>
    <property type="match status" value="1"/>
</dbReference>
<feature type="transmembrane region" description="Helical" evidence="7">
    <location>
        <begin position="235"/>
        <end position="254"/>
    </location>
</feature>
<dbReference type="InterPro" id="IPR010920">
    <property type="entry name" value="LSM_dom_sf"/>
</dbReference>
<feature type="transmembrane region" description="Helical" evidence="7">
    <location>
        <begin position="585"/>
        <end position="607"/>
    </location>
</feature>
<feature type="transmembrane region" description="Helical" evidence="7">
    <location>
        <begin position="301"/>
        <end position="319"/>
    </location>
</feature>
<comment type="similarity">
    <text evidence="2">Belongs to the MscS (TC 1.A.23) family.</text>
</comment>
<feature type="transmembrane region" description="Helical" evidence="7">
    <location>
        <begin position="419"/>
        <end position="443"/>
    </location>
</feature>
<comment type="caution">
    <text evidence="10">The sequence shown here is derived from an EMBL/GenBank/DDBJ whole genome shotgun (WGS) entry which is preliminary data.</text>
</comment>
<dbReference type="RefSeq" id="WP_290246925.1">
    <property type="nucleotide sequence ID" value="NZ_JAUFQT010000001.1"/>
</dbReference>
<keyword evidence="4 7" id="KW-0812">Transmembrane</keyword>
<comment type="subcellular location">
    <subcellularLocation>
        <location evidence="1">Cell membrane</location>
        <topology evidence="1">Multi-pass membrane protein</topology>
    </subcellularLocation>
</comment>
<dbReference type="PANTHER" id="PTHR30347">
    <property type="entry name" value="POTASSIUM CHANNEL RELATED"/>
    <property type="match status" value="1"/>
</dbReference>
<sequence>MNSKKDTIDKNEENNTSTNLIYEIERYIIDLNHLITVLERGLDTTDISSNLPEAANTIQFVRQKLKRDQSPINLRYLSALSDLSDNIRVQIKSWKKDIDERGFEIKTAYDSLAQIKRELTPQISEGDTTFIPEFQKQVDNLQDKWQTADSLYRVKYRQVSSFQSQLSRTIVEIGDFRDEIQERRRLLERKLFQKENNYLWEKGSDPKEEQGLGQVISRSLKLNEIILKGFIQLHWPAHIWVLAFSAILLFWYKYMLKHIKSEKEFSDIILHRVQFIPKKTITSALIVVFSVAPFFYRSPPVVFTTSILFITVLLTTYLIHKNIDKKLFTSWIIFVVIFTIYCISNLYVEIAFQERYILLFTSVIGILLGVFTLKTIRKTPKKNPNYLHLLIKFFLLIQSFSLVANILGRYSLSKILGVAGITSLMQAISLYMFVKVIMEALYLQVEMSKKNKSHYTAYFDFQNIKERVQTLFIGISLIIWAYFLAFNLSVYDFLYNNAVEFLMEPRTLGGNTFNFGSVLIFILVIWISFFLAKYIAYFAEIKDQQKAGSRKQRLGSSVLLIRLAVLMVGFLFALTASGIPLDKVAIVVGALSVGIGFGLQTIVNNLVSGVILAFERPIQIGDAIEVGGRSGMVKEVGIRSSRIQAYDGSEVIIPNGDLLSQHLINWTLSDKKKRIELIIGVAYSSDTKKVVEVFKKVLNRENILKSPEPEVYLQNFADSAIEFRLLFWVSDFDTWIEIRGEVMGEIQKAFEEEGIQIPFPQRDLYIKTFPKLDSQENSDSDNQGEKS</sequence>
<proteinExistence type="inferred from homology"/>
<dbReference type="InterPro" id="IPR052702">
    <property type="entry name" value="MscS-like_channel"/>
</dbReference>
<feature type="transmembrane region" description="Helical" evidence="7">
    <location>
        <begin position="275"/>
        <end position="295"/>
    </location>
</feature>
<dbReference type="InterPro" id="IPR023408">
    <property type="entry name" value="MscS_beta-dom_sf"/>
</dbReference>
<evidence type="ECO:0000256" key="7">
    <source>
        <dbReference type="SAM" id="Phobius"/>
    </source>
</evidence>
<dbReference type="Pfam" id="PF21082">
    <property type="entry name" value="MS_channel_3rd"/>
    <property type="match status" value="1"/>
</dbReference>
<feature type="transmembrane region" description="Helical" evidence="7">
    <location>
        <begin position="356"/>
        <end position="373"/>
    </location>
</feature>
<dbReference type="EMBL" id="JBHMEW010000008">
    <property type="protein sequence ID" value="MFB9210678.1"/>
    <property type="molecule type" value="Genomic_DNA"/>
</dbReference>
<evidence type="ECO:0000256" key="4">
    <source>
        <dbReference type="ARBA" id="ARBA00022692"/>
    </source>
</evidence>
<feature type="domain" description="Mechanosensitive ion channel MscS" evidence="8">
    <location>
        <begin position="601"/>
        <end position="667"/>
    </location>
</feature>
<dbReference type="Gene3D" id="3.30.70.100">
    <property type="match status" value="1"/>
</dbReference>
<dbReference type="InterPro" id="IPR011066">
    <property type="entry name" value="MscS_channel_C_sf"/>
</dbReference>
<dbReference type="Proteomes" id="UP001589654">
    <property type="component" value="Unassembled WGS sequence"/>
</dbReference>
<feature type="transmembrane region" description="Helical" evidence="7">
    <location>
        <begin position="331"/>
        <end position="350"/>
    </location>
</feature>
<organism evidence="10 11">
    <name type="scientific">Echinicola jeungdonensis</name>
    <dbReference type="NCBI Taxonomy" id="709343"/>
    <lineage>
        <taxon>Bacteria</taxon>
        <taxon>Pseudomonadati</taxon>
        <taxon>Bacteroidota</taxon>
        <taxon>Cytophagia</taxon>
        <taxon>Cytophagales</taxon>
        <taxon>Cyclobacteriaceae</taxon>
        <taxon>Echinicola</taxon>
    </lineage>
</organism>
<keyword evidence="5 7" id="KW-1133">Transmembrane helix</keyword>
<keyword evidence="11" id="KW-1185">Reference proteome</keyword>
<dbReference type="InterPro" id="IPR006685">
    <property type="entry name" value="MscS_channel_2nd"/>
</dbReference>
<dbReference type="SUPFAM" id="SSF82861">
    <property type="entry name" value="Mechanosensitive channel protein MscS (YggB), transmembrane region"/>
    <property type="match status" value="1"/>
</dbReference>
<evidence type="ECO:0000313" key="11">
    <source>
        <dbReference type="Proteomes" id="UP001589654"/>
    </source>
</evidence>
<feature type="domain" description="Mechanosensitive ion channel MscS C-terminal" evidence="9">
    <location>
        <begin position="675"/>
        <end position="757"/>
    </location>
</feature>
<dbReference type="SUPFAM" id="SSF82689">
    <property type="entry name" value="Mechanosensitive channel protein MscS (YggB), C-terminal domain"/>
    <property type="match status" value="1"/>
</dbReference>
<feature type="transmembrane region" description="Helical" evidence="7">
    <location>
        <begin position="385"/>
        <end position="407"/>
    </location>
</feature>
<dbReference type="SUPFAM" id="SSF50182">
    <property type="entry name" value="Sm-like ribonucleoproteins"/>
    <property type="match status" value="1"/>
</dbReference>
<feature type="transmembrane region" description="Helical" evidence="7">
    <location>
        <begin position="471"/>
        <end position="495"/>
    </location>
</feature>